<evidence type="ECO:0008006" key="4">
    <source>
        <dbReference type="Google" id="ProtNLM"/>
    </source>
</evidence>
<name>A0A5D4T4S0_9BACI</name>
<accession>A0A5D4T4S0</accession>
<feature type="region of interest" description="Disordered" evidence="1">
    <location>
        <begin position="97"/>
        <end position="120"/>
    </location>
</feature>
<protein>
    <recommendedName>
        <fullName evidence="4">Flagellar hook-length control protein FliK</fullName>
    </recommendedName>
</protein>
<dbReference type="Proteomes" id="UP000322524">
    <property type="component" value="Unassembled WGS sequence"/>
</dbReference>
<gene>
    <name evidence="2" type="ORF">FZC76_01605</name>
</gene>
<proteinExistence type="predicted"/>
<dbReference type="OrthoDB" id="2351076at2"/>
<organism evidence="2 3">
    <name type="scientific">Sutcliffiella horikoshii</name>
    <dbReference type="NCBI Taxonomy" id="79883"/>
    <lineage>
        <taxon>Bacteria</taxon>
        <taxon>Bacillati</taxon>
        <taxon>Bacillota</taxon>
        <taxon>Bacilli</taxon>
        <taxon>Bacillales</taxon>
        <taxon>Bacillaceae</taxon>
        <taxon>Sutcliffiella</taxon>
    </lineage>
</organism>
<evidence type="ECO:0000313" key="2">
    <source>
        <dbReference type="EMBL" id="TYS70613.1"/>
    </source>
</evidence>
<dbReference type="EMBL" id="VTEV01000001">
    <property type="protein sequence ID" value="TYS70613.1"/>
    <property type="molecule type" value="Genomic_DNA"/>
</dbReference>
<reference evidence="2 3" key="1">
    <citation type="submission" date="2019-08" db="EMBL/GenBank/DDBJ databases">
        <title>Bacillus genomes from the desert of Cuatro Cienegas, Coahuila.</title>
        <authorList>
            <person name="Olmedo-Alvarez G."/>
        </authorList>
    </citation>
    <scope>NUCLEOTIDE SEQUENCE [LARGE SCALE GENOMIC DNA]</scope>
    <source>
        <strain evidence="2 3">CH28_1T</strain>
    </source>
</reference>
<comment type="caution">
    <text evidence="2">The sequence shown here is derived from an EMBL/GenBank/DDBJ whole genome shotgun (WGS) entry which is preliminary data.</text>
</comment>
<dbReference type="AlphaFoldDB" id="A0A5D4T4S0"/>
<sequence>MNILQFIQSKGIGIDSLLGKPSIDPLSQIPGRVLRAMVTEKLNGAVFSIKKGSISAQAIIYGKVVVGKEYTFSVQKGERGVFLVPIQKDVASYQPLSSQVEKNSDGTVKPSIQTTSSTAPSQTTQEVIQALVAQKGGKMPLITIIETAEVIDRLPPSLKEKAMELVKVLVLRNDLTNIPEKLQMMVTGLSDQETTLQTLAKVEAHLQKAAPPTLIQEKLMDVIQNMQLPKTFHTKGEALQFIRQVLPLLGLNFENDLFHFVRQDQPLSQAKLEHLKPLLLNYLNQATTTEEKATINQLVSKLTSFQLLTREEGNLHHVFIPLPVNLENEAREWYAHISSKKKTETLDPEYCRIVLLLDLPIFSSVMVDVLVQGKVVSISFQHSYPRLETLVQQSTYLLKSKLSDKGYTLSNIKTDWKKAERTPGISLDYLRTILSPPQKGVDMRV</sequence>
<evidence type="ECO:0000313" key="3">
    <source>
        <dbReference type="Proteomes" id="UP000322524"/>
    </source>
</evidence>
<evidence type="ECO:0000256" key="1">
    <source>
        <dbReference type="SAM" id="MobiDB-lite"/>
    </source>
</evidence>
<dbReference type="RefSeq" id="WP_148986528.1">
    <property type="nucleotide sequence ID" value="NZ_VTEV01000001.1"/>
</dbReference>